<dbReference type="GO" id="GO:0004034">
    <property type="term" value="F:aldose 1-epimerase activity"/>
    <property type="evidence" value="ECO:0007669"/>
    <property type="project" value="UniProtKB-EC"/>
</dbReference>
<dbReference type="GO" id="GO:0005737">
    <property type="term" value="C:cytoplasm"/>
    <property type="evidence" value="ECO:0007669"/>
    <property type="project" value="TreeGrafter"/>
</dbReference>
<proteinExistence type="inferred from homology"/>
<dbReference type="InterPro" id="IPR047215">
    <property type="entry name" value="Galactose_mutarotase-like"/>
</dbReference>
<accession>A0A268NYH7</accession>
<dbReference type="SUPFAM" id="SSF74650">
    <property type="entry name" value="Galactose mutarotase-like"/>
    <property type="match status" value="1"/>
</dbReference>
<name>A0A268NYH7_SHOCL</name>
<dbReference type="EC" id="5.1.3.3" evidence="5"/>
<evidence type="ECO:0000256" key="5">
    <source>
        <dbReference type="PIRNR" id="PIRNR005096"/>
    </source>
</evidence>
<evidence type="ECO:0000313" key="10">
    <source>
        <dbReference type="Proteomes" id="UP000216207"/>
    </source>
</evidence>
<dbReference type="UniPathway" id="UPA00242"/>
<dbReference type="PANTHER" id="PTHR10091">
    <property type="entry name" value="ALDOSE-1-EPIMERASE"/>
    <property type="match status" value="1"/>
</dbReference>
<reference evidence="9 10" key="1">
    <citation type="submission" date="2017-07" db="EMBL/GenBank/DDBJ databases">
        <title>Isolation and whole genome analysis of endospore-forming bacteria from heroin.</title>
        <authorList>
            <person name="Kalinowski J."/>
            <person name="Ahrens B."/>
            <person name="Al-Dilaimi A."/>
            <person name="Winkler A."/>
            <person name="Wibberg D."/>
            <person name="Schleenbecker U."/>
            <person name="Ruckert C."/>
            <person name="Wolfel R."/>
            <person name="Grass G."/>
        </authorList>
    </citation>
    <scope>NUCLEOTIDE SEQUENCE [LARGE SCALE GENOMIC DNA]</scope>
    <source>
        <strain evidence="9 10">7539</strain>
    </source>
</reference>
<evidence type="ECO:0000256" key="3">
    <source>
        <dbReference type="ARBA" id="ARBA00023235"/>
    </source>
</evidence>
<dbReference type="NCBIfam" id="NF008277">
    <property type="entry name" value="PRK11055.1"/>
    <property type="match status" value="1"/>
</dbReference>
<dbReference type="Proteomes" id="UP000216207">
    <property type="component" value="Unassembled WGS sequence"/>
</dbReference>
<keyword evidence="3 5" id="KW-0413">Isomerase</keyword>
<dbReference type="InterPro" id="IPR011013">
    <property type="entry name" value="Gal_mutarotase_sf_dom"/>
</dbReference>
<dbReference type="GO" id="GO:0033499">
    <property type="term" value="P:galactose catabolic process via UDP-galactose, Leloir pathway"/>
    <property type="evidence" value="ECO:0007669"/>
    <property type="project" value="TreeGrafter"/>
</dbReference>
<comment type="caution">
    <text evidence="9">The sequence shown here is derived from an EMBL/GenBank/DDBJ whole genome shotgun (WGS) entry which is preliminary data.</text>
</comment>
<dbReference type="GO" id="GO:0006006">
    <property type="term" value="P:glucose metabolic process"/>
    <property type="evidence" value="ECO:0007669"/>
    <property type="project" value="TreeGrafter"/>
</dbReference>
<evidence type="ECO:0000256" key="2">
    <source>
        <dbReference type="ARBA" id="ARBA00006206"/>
    </source>
</evidence>
<dbReference type="EMBL" id="NPCC01000015">
    <property type="protein sequence ID" value="PAE88488.1"/>
    <property type="molecule type" value="Genomic_DNA"/>
</dbReference>
<feature type="binding site" evidence="8">
    <location>
        <begin position="207"/>
        <end position="209"/>
    </location>
    <ligand>
        <name>beta-D-galactose</name>
        <dbReference type="ChEBI" id="CHEBI:27667"/>
    </ligand>
</feature>
<feature type="active site" description="Proton acceptor" evidence="6">
    <location>
        <position position="341"/>
    </location>
</feature>
<dbReference type="PANTHER" id="PTHR10091:SF0">
    <property type="entry name" value="GALACTOSE MUTAROTASE"/>
    <property type="match status" value="1"/>
</dbReference>
<dbReference type="CDD" id="cd09019">
    <property type="entry name" value="galactose_mutarotase_like"/>
    <property type="match status" value="1"/>
</dbReference>
<evidence type="ECO:0000256" key="7">
    <source>
        <dbReference type="PIRSR" id="PIRSR005096-2"/>
    </source>
</evidence>
<feature type="active site" description="Proton donor" evidence="6">
    <location>
        <position position="207"/>
    </location>
</feature>
<dbReference type="PIRSF" id="PIRSF005096">
    <property type="entry name" value="GALM"/>
    <property type="match status" value="1"/>
</dbReference>
<feature type="binding site" evidence="7">
    <location>
        <position position="280"/>
    </location>
    <ligand>
        <name>beta-D-galactose</name>
        <dbReference type="ChEBI" id="CHEBI:27667"/>
    </ligand>
</feature>
<evidence type="ECO:0000256" key="8">
    <source>
        <dbReference type="PIRSR" id="PIRSR005096-3"/>
    </source>
</evidence>
<dbReference type="Gene3D" id="2.70.98.10">
    <property type="match status" value="1"/>
</dbReference>
<comment type="catalytic activity">
    <reaction evidence="5">
        <text>alpha-D-glucose = beta-D-glucose</text>
        <dbReference type="Rhea" id="RHEA:10264"/>
        <dbReference type="ChEBI" id="CHEBI:15903"/>
        <dbReference type="ChEBI" id="CHEBI:17925"/>
        <dbReference type="EC" id="5.1.3.3"/>
    </reaction>
</comment>
<evidence type="ECO:0000256" key="1">
    <source>
        <dbReference type="ARBA" id="ARBA00005028"/>
    </source>
</evidence>
<evidence type="ECO:0000256" key="4">
    <source>
        <dbReference type="ARBA" id="ARBA00023277"/>
    </source>
</evidence>
<comment type="pathway">
    <text evidence="1 5">Carbohydrate metabolism; hexose metabolism.</text>
</comment>
<organism evidence="9 10">
    <name type="scientific">Shouchella clausii</name>
    <name type="common">Alkalihalobacillus clausii</name>
    <dbReference type="NCBI Taxonomy" id="79880"/>
    <lineage>
        <taxon>Bacteria</taxon>
        <taxon>Bacillati</taxon>
        <taxon>Bacillota</taxon>
        <taxon>Bacilli</taxon>
        <taxon>Bacillales</taxon>
        <taxon>Bacillaceae</taxon>
        <taxon>Shouchella</taxon>
    </lineage>
</organism>
<evidence type="ECO:0000313" key="9">
    <source>
        <dbReference type="EMBL" id="PAE88488.1"/>
    </source>
</evidence>
<dbReference type="Pfam" id="PF01263">
    <property type="entry name" value="Aldose_epim"/>
    <property type="match status" value="1"/>
</dbReference>
<keyword evidence="4 5" id="KW-0119">Carbohydrate metabolism</keyword>
<dbReference type="InterPro" id="IPR014718">
    <property type="entry name" value="GH-type_carb-bd"/>
</dbReference>
<protein>
    <recommendedName>
        <fullName evidence="5">Aldose 1-epimerase</fullName>
        <ecNumber evidence="5">5.1.3.3</ecNumber>
    </recommendedName>
</protein>
<dbReference type="InterPro" id="IPR015443">
    <property type="entry name" value="Aldose_1-epimerase"/>
</dbReference>
<gene>
    <name evidence="9" type="ORF">CHH72_12670</name>
</gene>
<dbReference type="AlphaFoldDB" id="A0A268NYH7"/>
<sequence>MRRYMNCINKSIRRQQPFAKRSRHSANKRRQLMEPKINMVRNGWNQIRLQNKHGMCLDCLDYGGIVTRIDAFDRSGQLANVALGYKDMNEYTDNSPYFGALIGRVAGRIAGASFTAEGKQIHVQANEGANHLHGGANGLHQIRFETETFTSARGSGVRFHHRSPDGDGGYPGNVDIDITYTLTDDNEWILSYTAKTDKRTPLTLTNHTYFNLAGEKGATIHDHVLEMDASAYLELDNELIATGNVVKAKGSLFDFSQGRAFRQGLEDGIEQNRCVGNGYDHYFLLDHTKHESVRVYEPKSGRVLSMETTQPGLVLYTGNGLGSEPELTDGPSRKYGGFCLEAQASPASLQYDDLPHIWLEPGTIYKHETVYRFSTQ</sequence>
<dbReference type="GO" id="GO:0030246">
    <property type="term" value="F:carbohydrate binding"/>
    <property type="evidence" value="ECO:0007669"/>
    <property type="project" value="InterPro"/>
</dbReference>
<comment type="similarity">
    <text evidence="2 5">Belongs to the aldose epimerase family.</text>
</comment>
<dbReference type="InterPro" id="IPR008183">
    <property type="entry name" value="Aldose_1/G6P_1-epimerase"/>
</dbReference>
<evidence type="ECO:0000256" key="6">
    <source>
        <dbReference type="PIRSR" id="PIRSR005096-1"/>
    </source>
</evidence>